<name>A0ABY9WUK1_9BACT</name>
<proteinExistence type="predicted"/>
<gene>
    <name evidence="1" type="ORF">F0U60_24520</name>
</gene>
<dbReference type="RefSeq" id="WP_395823835.1">
    <property type="nucleotide sequence ID" value="NZ_CP043494.1"/>
</dbReference>
<keyword evidence="2" id="KW-1185">Reference proteome</keyword>
<dbReference type="Proteomes" id="UP001611383">
    <property type="component" value="Chromosome"/>
</dbReference>
<reference evidence="1 2" key="1">
    <citation type="submission" date="2019-08" db="EMBL/GenBank/DDBJ databases">
        <title>Archangium and Cystobacter genomes.</title>
        <authorList>
            <person name="Chen I.-C.K."/>
            <person name="Wielgoss S."/>
        </authorList>
    </citation>
    <scope>NUCLEOTIDE SEQUENCE [LARGE SCALE GENOMIC DNA]</scope>
    <source>
        <strain evidence="1 2">Cbm 6</strain>
    </source>
</reference>
<dbReference type="EMBL" id="CP043494">
    <property type="protein sequence ID" value="WNG46939.1"/>
    <property type="molecule type" value="Genomic_DNA"/>
</dbReference>
<evidence type="ECO:0000313" key="1">
    <source>
        <dbReference type="EMBL" id="WNG46939.1"/>
    </source>
</evidence>
<evidence type="ECO:0008006" key="3">
    <source>
        <dbReference type="Google" id="ProtNLM"/>
    </source>
</evidence>
<protein>
    <recommendedName>
        <fullName evidence="3">Lipoprotein</fullName>
    </recommendedName>
</protein>
<organism evidence="1 2">
    <name type="scientific">Archangium minus</name>
    <dbReference type="NCBI Taxonomy" id="83450"/>
    <lineage>
        <taxon>Bacteria</taxon>
        <taxon>Pseudomonadati</taxon>
        <taxon>Myxococcota</taxon>
        <taxon>Myxococcia</taxon>
        <taxon>Myxococcales</taxon>
        <taxon>Cystobacterineae</taxon>
        <taxon>Archangiaceae</taxon>
        <taxon>Archangium</taxon>
    </lineage>
</organism>
<dbReference type="PROSITE" id="PS51257">
    <property type="entry name" value="PROKAR_LIPOPROTEIN"/>
    <property type="match status" value="1"/>
</dbReference>
<accession>A0ABY9WUK1</accession>
<evidence type="ECO:0000313" key="2">
    <source>
        <dbReference type="Proteomes" id="UP001611383"/>
    </source>
</evidence>
<sequence length="123" mass="12921">MRHKLSCLGLLLLAACSNGSKDVIDAWKKAGHTPGEFKDVGEKLPGGKCVAGKVAGLDATVCDFEGAEQARKAEDAGWELVGSAVGSSVVSGKVLLVVADPRKEDPSGRRINDVIQTFKQTTR</sequence>